<evidence type="ECO:0000313" key="2">
    <source>
        <dbReference type="EMBL" id="GAA4758222.1"/>
    </source>
</evidence>
<accession>A0ABP8ZJ68</accession>
<dbReference type="InterPro" id="IPR012551">
    <property type="entry name" value="DUF1707_SHOCT-like"/>
</dbReference>
<sequence length="201" mass="22149">MPSDLPDDDIRVGTPEREQAIALLNESFSAGYLQVDEFEERSSTVYVARTRGELRATLHDLPVYDRLFLTDARPTAPAPFGAKVPQEMKPLKLKADWDTKRRRGSWKVPPQIYATAEMGTVHLDFSQAHFLAGSVEVNIQGSASTVKVWVGADQQVQYDDLSMSGMSRLKDRAGAPVRVGGPLIVLAGHLSAMSVVSIKRR</sequence>
<comment type="caution">
    <text evidence="2">The sequence shown here is derived from an EMBL/GenBank/DDBJ whole genome shotgun (WGS) entry which is preliminary data.</text>
</comment>
<reference evidence="3" key="1">
    <citation type="journal article" date="2019" name="Int. J. Syst. Evol. Microbiol.">
        <title>The Global Catalogue of Microorganisms (GCM) 10K type strain sequencing project: providing services to taxonomists for standard genome sequencing and annotation.</title>
        <authorList>
            <consortium name="The Broad Institute Genomics Platform"/>
            <consortium name="The Broad Institute Genome Sequencing Center for Infectious Disease"/>
            <person name="Wu L."/>
            <person name="Ma J."/>
        </authorList>
    </citation>
    <scope>NUCLEOTIDE SEQUENCE [LARGE SCALE GENOMIC DNA]</scope>
    <source>
        <strain evidence="3">JCM 18077</strain>
    </source>
</reference>
<gene>
    <name evidence="2" type="ORF">GCM10023217_33310</name>
</gene>
<proteinExistence type="predicted"/>
<dbReference type="PANTHER" id="PTHR40763">
    <property type="entry name" value="MEMBRANE PROTEIN-RELATED"/>
    <property type="match status" value="1"/>
</dbReference>
<dbReference type="Pfam" id="PF08044">
    <property type="entry name" value="DUF1707"/>
    <property type="match status" value="1"/>
</dbReference>
<dbReference type="Proteomes" id="UP001500822">
    <property type="component" value="Unassembled WGS sequence"/>
</dbReference>
<dbReference type="EMBL" id="BAABIE010000021">
    <property type="protein sequence ID" value="GAA4758222.1"/>
    <property type="molecule type" value="Genomic_DNA"/>
</dbReference>
<evidence type="ECO:0000259" key="1">
    <source>
        <dbReference type="Pfam" id="PF08044"/>
    </source>
</evidence>
<keyword evidence="3" id="KW-1185">Reference proteome</keyword>
<protein>
    <submittedName>
        <fullName evidence="2">DUF1707 domain-containing protein</fullName>
    </submittedName>
</protein>
<evidence type="ECO:0000313" key="3">
    <source>
        <dbReference type="Proteomes" id="UP001500822"/>
    </source>
</evidence>
<feature type="domain" description="DUF1707" evidence="1">
    <location>
        <begin position="10"/>
        <end position="62"/>
    </location>
</feature>
<dbReference type="RefSeq" id="WP_345314357.1">
    <property type="nucleotide sequence ID" value="NZ_BAABIE010000021.1"/>
</dbReference>
<organism evidence="2 3">
    <name type="scientific">Gordonia alkaliphila</name>
    <dbReference type="NCBI Taxonomy" id="1053547"/>
    <lineage>
        <taxon>Bacteria</taxon>
        <taxon>Bacillati</taxon>
        <taxon>Actinomycetota</taxon>
        <taxon>Actinomycetes</taxon>
        <taxon>Mycobacteriales</taxon>
        <taxon>Gordoniaceae</taxon>
        <taxon>Gordonia</taxon>
    </lineage>
</organism>
<dbReference type="PANTHER" id="PTHR40763:SF5">
    <property type="entry name" value="MEMBRANE PROTEIN"/>
    <property type="match status" value="1"/>
</dbReference>
<name>A0ABP8ZJ68_9ACTN</name>